<organism evidence="2 3">
    <name type="scientific">Aureliella helgolandensis</name>
    <dbReference type="NCBI Taxonomy" id="2527968"/>
    <lineage>
        <taxon>Bacteria</taxon>
        <taxon>Pseudomonadati</taxon>
        <taxon>Planctomycetota</taxon>
        <taxon>Planctomycetia</taxon>
        <taxon>Pirellulales</taxon>
        <taxon>Pirellulaceae</taxon>
        <taxon>Aureliella</taxon>
    </lineage>
</organism>
<evidence type="ECO:0000313" key="2">
    <source>
        <dbReference type="EMBL" id="QDV23410.1"/>
    </source>
</evidence>
<keyword evidence="3" id="KW-1185">Reference proteome</keyword>
<accession>A0A518G4D4</accession>
<dbReference type="SUPFAM" id="SSF48452">
    <property type="entry name" value="TPR-like"/>
    <property type="match status" value="1"/>
</dbReference>
<feature type="domain" description="DUF6596" evidence="1">
    <location>
        <begin position="4"/>
        <end position="103"/>
    </location>
</feature>
<dbReference type="InterPro" id="IPR046531">
    <property type="entry name" value="DUF6596"/>
</dbReference>
<gene>
    <name evidence="2" type="ORF">Q31a_17080</name>
</gene>
<protein>
    <recommendedName>
        <fullName evidence="1">DUF6596 domain-containing protein</fullName>
    </recommendedName>
</protein>
<dbReference type="PANTHER" id="PTHR47756">
    <property type="entry name" value="BLL6612 PROTEIN-RELATED"/>
    <property type="match status" value="1"/>
</dbReference>
<dbReference type="EMBL" id="CP036298">
    <property type="protein sequence ID" value="QDV23410.1"/>
    <property type="molecule type" value="Genomic_DNA"/>
</dbReference>
<dbReference type="Gene3D" id="1.25.40.10">
    <property type="entry name" value="Tetratricopeptide repeat domain"/>
    <property type="match status" value="1"/>
</dbReference>
<reference evidence="2 3" key="1">
    <citation type="submission" date="2019-02" db="EMBL/GenBank/DDBJ databases">
        <title>Deep-cultivation of Planctomycetes and their phenomic and genomic characterization uncovers novel biology.</title>
        <authorList>
            <person name="Wiegand S."/>
            <person name="Jogler M."/>
            <person name="Boedeker C."/>
            <person name="Pinto D."/>
            <person name="Vollmers J."/>
            <person name="Rivas-Marin E."/>
            <person name="Kohn T."/>
            <person name="Peeters S.H."/>
            <person name="Heuer A."/>
            <person name="Rast P."/>
            <person name="Oberbeckmann S."/>
            <person name="Bunk B."/>
            <person name="Jeske O."/>
            <person name="Meyerdierks A."/>
            <person name="Storesund J.E."/>
            <person name="Kallscheuer N."/>
            <person name="Luecker S."/>
            <person name="Lage O.M."/>
            <person name="Pohl T."/>
            <person name="Merkel B.J."/>
            <person name="Hornburger P."/>
            <person name="Mueller R.-W."/>
            <person name="Bruemmer F."/>
            <person name="Labrenz M."/>
            <person name="Spormann A.M."/>
            <person name="Op den Camp H."/>
            <person name="Overmann J."/>
            <person name="Amann R."/>
            <person name="Jetten M.S.M."/>
            <person name="Mascher T."/>
            <person name="Medema M.H."/>
            <person name="Devos D.P."/>
            <person name="Kaster A.-K."/>
            <person name="Ovreas L."/>
            <person name="Rohde M."/>
            <person name="Galperin M.Y."/>
            <person name="Jogler C."/>
        </authorList>
    </citation>
    <scope>NUCLEOTIDE SEQUENCE [LARGE SCALE GENOMIC DNA]</scope>
    <source>
        <strain evidence="2 3">Q31a</strain>
    </source>
</reference>
<dbReference type="Pfam" id="PF20239">
    <property type="entry name" value="DUF6596"/>
    <property type="match status" value="1"/>
</dbReference>
<evidence type="ECO:0000259" key="1">
    <source>
        <dbReference type="Pfam" id="PF20239"/>
    </source>
</evidence>
<dbReference type="PANTHER" id="PTHR47756:SF2">
    <property type="entry name" value="BLL6612 PROTEIN"/>
    <property type="match status" value="1"/>
</dbReference>
<dbReference type="Proteomes" id="UP000318017">
    <property type="component" value="Chromosome"/>
</dbReference>
<proteinExistence type="predicted"/>
<sequence length="235" mass="26160">MPGRLDGVLSVIYLIFDEGYSASSCDSLVRSGLSDEAIRLCRLLLELHSDAEVMGLLALMLLRESRRTARTSSDGQIVLLENQDRSLWNRDLIDEGKWLIEQSLELRRFGFYTLQAAISAVHADARASTETDWNQVVALYSVLIQVDPTPVFELNQAVAVAMRDVPDTGIAIIDAILEQGELVGYHLAQSARGELLRRAGRTAEAATAFEQALELTQQEPERRFLAKRLGILRGY</sequence>
<evidence type="ECO:0000313" key="3">
    <source>
        <dbReference type="Proteomes" id="UP000318017"/>
    </source>
</evidence>
<name>A0A518G4D4_9BACT</name>
<dbReference type="InterPro" id="IPR011990">
    <property type="entry name" value="TPR-like_helical_dom_sf"/>
</dbReference>
<dbReference type="AlphaFoldDB" id="A0A518G4D4"/>
<dbReference type="KEGG" id="ahel:Q31a_17080"/>